<sequence length="296" mass="34386">MNTLVTQGYLNPGSHGTFQNYVGYIQSIPFLTAEEEKVLFKKYHEENDMQAVKAIILSHLRFVYTIAKGYKGYGLPLEDMVQEGNIGLMKSVKKFDLSFECRLATYAVHFIKAEIHEYILNNWKLVKVATSKAKRKLFFNLRKFKQSWNWLTHDEASAIADELNVDKATVLEMESRLHSQDHYLGVQIYDEDEEGYSLNKTTALALTDHRMEPARQNESDDWLSKQSTQLHSALRRLDQRSQEIIRQRYLVDSDQQAKLQELGDHYGISAERVRQIETRALQKLKSMLDTEIVFDA</sequence>
<dbReference type="NCBIfam" id="TIGR02937">
    <property type="entry name" value="sigma70-ECF"/>
    <property type="match status" value="1"/>
</dbReference>
<dbReference type="RefSeq" id="WP_265618362.1">
    <property type="nucleotide sequence ID" value="NZ_JAPFRD010000011.1"/>
</dbReference>
<proteinExistence type="inferred from homology"/>
<dbReference type="InterPro" id="IPR050813">
    <property type="entry name" value="Sigma-70_Factor"/>
</dbReference>
<dbReference type="Gene3D" id="1.20.120.1810">
    <property type="match status" value="1"/>
</dbReference>
<evidence type="ECO:0000256" key="5">
    <source>
        <dbReference type="ARBA" id="ARBA00023082"/>
    </source>
</evidence>
<dbReference type="Pfam" id="PF04542">
    <property type="entry name" value="Sigma70_r2"/>
    <property type="match status" value="1"/>
</dbReference>
<evidence type="ECO:0000256" key="2">
    <source>
        <dbReference type="ARBA" id="ARBA00022490"/>
    </source>
</evidence>
<dbReference type="InterPro" id="IPR000943">
    <property type="entry name" value="RNA_pol_sigma70"/>
</dbReference>
<accession>A0ABT3PBV3</accession>
<dbReference type="Gene3D" id="1.10.10.10">
    <property type="entry name" value="Winged helix-like DNA-binding domain superfamily/Winged helix DNA-binding domain"/>
    <property type="match status" value="1"/>
</dbReference>
<comment type="caution">
    <text evidence="10">The sequence shown here is derived from an EMBL/GenBank/DDBJ whole genome shotgun (WGS) entry which is preliminary data.</text>
</comment>
<feature type="domain" description="RNA polymerase sigma-70" evidence="9">
    <location>
        <begin position="79"/>
        <end position="92"/>
    </location>
</feature>
<evidence type="ECO:0000256" key="8">
    <source>
        <dbReference type="NCBIfam" id="TIGR02392"/>
    </source>
</evidence>
<dbReference type="PRINTS" id="PR00046">
    <property type="entry name" value="SIGMA70FCT"/>
</dbReference>
<dbReference type="PROSITE" id="PS00715">
    <property type="entry name" value="SIGMA70_1"/>
    <property type="match status" value="1"/>
</dbReference>
<dbReference type="NCBIfam" id="TIGR02392">
    <property type="entry name" value="rpoH_proteo"/>
    <property type="match status" value="1"/>
</dbReference>
<dbReference type="PANTHER" id="PTHR30376">
    <property type="entry name" value="SIGMA FACTOR RPOH HEAT SHOCK RELATED"/>
    <property type="match status" value="1"/>
</dbReference>
<protein>
    <recommendedName>
        <fullName evidence="8">RNA polymerase sigma factor RpoH</fullName>
    </recommendedName>
</protein>
<keyword evidence="6" id="KW-0238">DNA-binding</keyword>
<evidence type="ECO:0000256" key="6">
    <source>
        <dbReference type="ARBA" id="ARBA00023125"/>
    </source>
</evidence>
<gene>
    <name evidence="10" type="primary">rpoH</name>
    <name evidence="10" type="ORF">OPS25_13790</name>
</gene>
<dbReference type="Pfam" id="PF04545">
    <property type="entry name" value="Sigma70_r4"/>
    <property type="match status" value="1"/>
</dbReference>
<dbReference type="InterPro" id="IPR014284">
    <property type="entry name" value="RNA_pol_sigma-70_dom"/>
</dbReference>
<keyword evidence="5" id="KW-0731">Sigma factor</keyword>
<evidence type="ECO:0000256" key="7">
    <source>
        <dbReference type="ARBA" id="ARBA00023163"/>
    </source>
</evidence>
<dbReference type="InterPro" id="IPR007630">
    <property type="entry name" value="RNA_pol_sigma70_r4"/>
</dbReference>
<comment type="similarity">
    <text evidence="1">Belongs to the sigma-70 factor family.</text>
</comment>
<organism evidence="10 11">
    <name type="scientific">Alteromonas aquimaris</name>
    <dbReference type="NCBI Taxonomy" id="2998417"/>
    <lineage>
        <taxon>Bacteria</taxon>
        <taxon>Pseudomonadati</taxon>
        <taxon>Pseudomonadota</taxon>
        <taxon>Gammaproteobacteria</taxon>
        <taxon>Alteromonadales</taxon>
        <taxon>Alteromonadaceae</taxon>
        <taxon>Alteromonas/Salinimonas group</taxon>
        <taxon>Alteromonas</taxon>
    </lineage>
</organism>
<evidence type="ECO:0000256" key="3">
    <source>
        <dbReference type="ARBA" id="ARBA00023015"/>
    </source>
</evidence>
<dbReference type="EMBL" id="JAPFRD010000011">
    <property type="protein sequence ID" value="MCW8109576.1"/>
    <property type="molecule type" value="Genomic_DNA"/>
</dbReference>
<dbReference type="SUPFAM" id="SSF88946">
    <property type="entry name" value="Sigma2 domain of RNA polymerase sigma factors"/>
    <property type="match status" value="1"/>
</dbReference>
<evidence type="ECO:0000313" key="11">
    <source>
        <dbReference type="Proteomes" id="UP001142810"/>
    </source>
</evidence>
<dbReference type="CDD" id="cd06171">
    <property type="entry name" value="Sigma70_r4"/>
    <property type="match status" value="1"/>
</dbReference>
<evidence type="ECO:0000256" key="4">
    <source>
        <dbReference type="ARBA" id="ARBA00023016"/>
    </source>
</evidence>
<keyword evidence="11" id="KW-1185">Reference proteome</keyword>
<dbReference type="InterPro" id="IPR013325">
    <property type="entry name" value="RNA_pol_sigma_r2"/>
</dbReference>
<dbReference type="Proteomes" id="UP001142810">
    <property type="component" value="Unassembled WGS sequence"/>
</dbReference>
<dbReference type="InterPro" id="IPR013324">
    <property type="entry name" value="RNA_pol_sigma_r3/r4-like"/>
</dbReference>
<dbReference type="InterPro" id="IPR036388">
    <property type="entry name" value="WH-like_DNA-bd_sf"/>
</dbReference>
<dbReference type="SUPFAM" id="SSF88659">
    <property type="entry name" value="Sigma3 and sigma4 domains of RNA polymerase sigma factors"/>
    <property type="match status" value="1"/>
</dbReference>
<dbReference type="InterPro" id="IPR012759">
    <property type="entry name" value="RNA_pol_sigma_RpoH_proteobac"/>
</dbReference>
<keyword evidence="3" id="KW-0805">Transcription regulation</keyword>
<keyword evidence="2" id="KW-0963">Cytoplasm</keyword>
<evidence type="ECO:0000313" key="10">
    <source>
        <dbReference type="EMBL" id="MCW8109576.1"/>
    </source>
</evidence>
<reference evidence="10" key="1">
    <citation type="submission" date="2022-11" db="EMBL/GenBank/DDBJ databases">
        <title>Alteromonas sp. nov., isolated from sea water of the Qingdao.</title>
        <authorList>
            <person name="Wang Q."/>
        </authorList>
    </citation>
    <scope>NUCLEOTIDE SEQUENCE</scope>
    <source>
        <strain evidence="10">ASW11-7</strain>
    </source>
</reference>
<name>A0ABT3PBV3_9ALTE</name>
<evidence type="ECO:0000256" key="1">
    <source>
        <dbReference type="ARBA" id="ARBA00007788"/>
    </source>
</evidence>
<dbReference type="NCBIfam" id="NF005143">
    <property type="entry name" value="PRK06596.1"/>
    <property type="match status" value="1"/>
</dbReference>
<keyword evidence="7" id="KW-0804">Transcription</keyword>
<keyword evidence="4" id="KW-0346">Stress response</keyword>
<dbReference type="InterPro" id="IPR007627">
    <property type="entry name" value="RNA_pol_sigma70_r2"/>
</dbReference>
<dbReference type="PANTHER" id="PTHR30376:SF3">
    <property type="entry name" value="RNA POLYMERASE SIGMA FACTOR RPOH"/>
    <property type="match status" value="1"/>
</dbReference>
<evidence type="ECO:0000259" key="9">
    <source>
        <dbReference type="PROSITE" id="PS00715"/>
    </source>
</evidence>